<gene>
    <name evidence="1" type="ORF">BN536_01112</name>
</gene>
<dbReference type="Proteomes" id="UP000018372">
    <property type="component" value="Unassembled WGS sequence"/>
</dbReference>
<evidence type="ECO:0000313" key="2">
    <source>
        <dbReference type="Proteomes" id="UP000018372"/>
    </source>
</evidence>
<comment type="caution">
    <text evidence="1">The sequence shown here is derived from an EMBL/GenBank/DDBJ whole genome shotgun (WGS) entry which is preliminary data.</text>
</comment>
<protein>
    <submittedName>
        <fullName evidence="1">Uncharacterized protein</fullName>
    </submittedName>
</protein>
<accession>R5VRM1</accession>
<evidence type="ECO:0000313" key="1">
    <source>
        <dbReference type="EMBL" id="CCZ86186.1"/>
    </source>
</evidence>
<name>R5VRM1_9BACT</name>
<organism evidence="1 2">
    <name type="scientific">Phocaeicola plebeius CAG:211</name>
    <dbReference type="NCBI Taxonomy" id="1263052"/>
    <lineage>
        <taxon>Bacteria</taxon>
        <taxon>Pseudomonadati</taxon>
        <taxon>Bacteroidota</taxon>
        <taxon>Bacteroidia</taxon>
        <taxon>Bacteroidales</taxon>
        <taxon>Bacteroidaceae</taxon>
        <taxon>Phocaeicola</taxon>
    </lineage>
</organism>
<sequence length="85" mass="9855">MYGFEQVGRLMKRDLHDGQIVARWHGFLCLLQDFECLQVVFEGLGVVFSDIGGNECLQIKNLNKRFFIECQFLTAVCPFFQVLFS</sequence>
<reference evidence="1" key="1">
    <citation type="submission" date="2012-11" db="EMBL/GenBank/DDBJ databases">
        <title>Dependencies among metagenomic species, viruses, plasmids and units of genetic variation.</title>
        <authorList>
            <person name="Nielsen H.B."/>
            <person name="Almeida M."/>
            <person name="Juncker A.S."/>
            <person name="Rasmussen S."/>
            <person name="Li J."/>
            <person name="Sunagawa S."/>
            <person name="Plichta D."/>
            <person name="Gautier L."/>
            <person name="Le Chatelier E."/>
            <person name="Peletier E."/>
            <person name="Bonde I."/>
            <person name="Nielsen T."/>
            <person name="Manichanh C."/>
            <person name="Arumugam M."/>
            <person name="Batto J."/>
            <person name="Santos M.B.Q.D."/>
            <person name="Blom N."/>
            <person name="Borruel N."/>
            <person name="Burgdorf K.S."/>
            <person name="Boumezbeur F."/>
            <person name="Casellas F."/>
            <person name="Dore J."/>
            <person name="Guarner F."/>
            <person name="Hansen T."/>
            <person name="Hildebrand F."/>
            <person name="Kaas R.S."/>
            <person name="Kennedy S."/>
            <person name="Kristiansen K."/>
            <person name="Kultima J.R."/>
            <person name="Leonard P."/>
            <person name="Levenez F."/>
            <person name="Lund O."/>
            <person name="Moumen B."/>
            <person name="Le Paslier D."/>
            <person name="Pons N."/>
            <person name="Pedersen O."/>
            <person name="Prifti E."/>
            <person name="Qin J."/>
            <person name="Raes J."/>
            <person name="Tap J."/>
            <person name="Tims S."/>
            <person name="Ussery D.W."/>
            <person name="Yamada T."/>
            <person name="MetaHit consortium"/>
            <person name="Renault P."/>
            <person name="Sicheritz-Ponten T."/>
            <person name="Bork P."/>
            <person name="Wang J."/>
            <person name="Brunak S."/>
            <person name="Ehrlich S.D."/>
        </authorList>
    </citation>
    <scope>NUCLEOTIDE SEQUENCE [LARGE SCALE GENOMIC DNA]</scope>
</reference>
<dbReference type="AlphaFoldDB" id="R5VRM1"/>
<dbReference type="EMBL" id="CBAT010000016">
    <property type="protein sequence ID" value="CCZ86186.1"/>
    <property type="molecule type" value="Genomic_DNA"/>
</dbReference>
<proteinExistence type="predicted"/>